<dbReference type="GO" id="GO:0000103">
    <property type="term" value="P:sulfate assimilation"/>
    <property type="evidence" value="ECO:0007669"/>
    <property type="project" value="InterPro"/>
</dbReference>
<keyword evidence="7 11" id="KW-0547">Nucleotide-binding</keyword>
<dbReference type="Proteomes" id="UP000053257">
    <property type="component" value="Unassembled WGS sequence"/>
</dbReference>
<keyword evidence="8 11" id="KW-0418">Kinase</keyword>
<keyword evidence="6 11" id="KW-0808">Transferase</keyword>
<dbReference type="HAMAP" id="MF_00065">
    <property type="entry name" value="Adenylyl_sulf_kinase"/>
    <property type="match status" value="1"/>
</dbReference>
<evidence type="ECO:0000313" key="13">
    <source>
        <dbReference type="EMBL" id="KIP03322.1"/>
    </source>
</evidence>
<dbReference type="EMBL" id="KN840622">
    <property type="protein sequence ID" value="KIP03322.1"/>
    <property type="molecule type" value="Genomic_DNA"/>
</dbReference>
<dbReference type="EC" id="2.7.1.25" evidence="4 11"/>
<dbReference type="GO" id="GO:0070814">
    <property type="term" value="P:hydrogen sulfide biosynthetic process"/>
    <property type="evidence" value="ECO:0007669"/>
    <property type="project" value="UniProtKB-UniPathway"/>
</dbReference>
<dbReference type="InterPro" id="IPR059117">
    <property type="entry name" value="APS_kinase_dom"/>
</dbReference>
<dbReference type="InterPro" id="IPR027417">
    <property type="entry name" value="P-loop_NTPase"/>
</dbReference>
<dbReference type="PANTHER" id="PTHR11055:SF1">
    <property type="entry name" value="PAPS SYNTHETASE, ISOFORM D"/>
    <property type="match status" value="1"/>
</dbReference>
<evidence type="ECO:0000256" key="6">
    <source>
        <dbReference type="ARBA" id="ARBA00022679"/>
    </source>
</evidence>
<evidence type="ECO:0000256" key="10">
    <source>
        <dbReference type="ARBA" id="ARBA00023192"/>
    </source>
</evidence>
<evidence type="ECO:0000256" key="11">
    <source>
        <dbReference type="RuleBase" id="RU004347"/>
    </source>
</evidence>
<sequence>MSAQVATNITFHAGSVDASERATLLAQKGITVWFTGLSASGKSTIACALEQHLLHLKKFTYRLDGDNIRFGLNKDLGFDEQSRTENIRRIGEVSKLFADASCVTLTAFISPYIADRAVARELHAKAGLAFIEVFVDAPLAVVEQRDPKGLYKKARAGEIKDFTGISAPYEAPVSPEVHIKTDECDVAEAVRRITAYLSENSFI</sequence>
<dbReference type="PANTHER" id="PTHR11055">
    <property type="entry name" value="BIFUNCTIONAL 3'-PHOSPHOADENOSINE 5'-PHOSPHOSULFATE SYNTHASE"/>
    <property type="match status" value="1"/>
</dbReference>
<evidence type="ECO:0000256" key="7">
    <source>
        <dbReference type="ARBA" id="ARBA00022741"/>
    </source>
</evidence>
<comment type="pathway">
    <text evidence="2 11">Sulfur metabolism; hydrogen sulfide biosynthesis; sulfite from sulfate: step 2/3.</text>
</comment>
<dbReference type="CDD" id="cd02027">
    <property type="entry name" value="APSK"/>
    <property type="match status" value="1"/>
</dbReference>
<evidence type="ECO:0000256" key="9">
    <source>
        <dbReference type="ARBA" id="ARBA00022840"/>
    </source>
</evidence>
<evidence type="ECO:0000256" key="3">
    <source>
        <dbReference type="ARBA" id="ARBA00007008"/>
    </source>
</evidence>
<evidence type="ECO:0000256" key="2">
    <source>
        <dbReference type="ARBA" id="ARBA00004806"/>
    </source>
</evidence>
<reference evidence="13 14" key="1">
    <citation type="journal article" date="2014" name="PLoS Genet.">
        <title>Analysis of the Phlebiopsis gigantea genome, transcriptome and secretome provides insight into its pioneer colonization strategies of wood.</title>
        <authorList>
            <person name="Hori C."/>
            <person name="Ishida T."/>
            <person name="Igarashi K."/>
            <person name="Samejima M."/>
            <person name="Suzuki H."/>
            <person name="Master E."/>
            <person name="Ferreira P."/>
            <person name="Ruiz-Duenas F.J."/>
            <person name="Held B."/>
            <person name="Canessa P."/>
            <person name="Larrondo L.F."/>
            <person name="Schmoll M."/>
            <person name="Druzhinina I.S."/>
            <person name="Kubicek C.P."/>
            <person name="Gaskell J.A."/>
            <person name="Kersten P."/>
            <person name="St John F."/>
            <person name="Glasner J."/>
            <person name="Sabat G."/>
            <person name="Splinter BonDurant S."/>
            <person name="Syed K."/>
            <person name="Yadav J."/>
            <person name="Mgbeahuruike A.C."/>
            <person name="Kovalchuk A."/>
            <person name="Asiegbu F.O."/>
            <person name="Lackner G."/>
            <person name="Hoffmeister D."/>
            <person name="Rencoret J."/>
            <person name="Gutierrez A."/>
            <person name="Sun H."/>
            <person name="Lindquist E."/>
            <person name="Barry K."/>
            <person name="Riley R."/>
            <person name="Grigoriev I.V."/>
            <person name="Henrissat B."/>
            <person name="Kues U."/>
            <person name="Berka R.M."/>
            <person name="Martinez A.T."/>
            <person name="Covert S.F."/>
            <person name="Blanchette R.A."/>
            <person name="Cullen D."/>
        </authorList>
    </citation>
    <scope>NUCLEOTIDE SEQUENCE [LARGE SCALE GENOMIC DNA]</scope>
    <source>
        <strain evidence="13 14">11061_1 CR5-6</strain>
    </source>
</reference>
<keyword evidence="10" id="KW-0028">Amino-acid biosynthesis</keyword>
<keyword evidence="14" id="KW-1185">Reference proteome</keyword>
<dbReference type="Gene3D" id="3.40.50.300">
    <property type="entry name" value="P-loop containing nucleotide triphosphate hydrolases"/>
    <property type="match status" value="1"/>
</dbReference>
<dbReference type="InterPro" id="IPR002891">
    <property type="entry name" value="APS"/>
</dbReference>
<evidence type="ECO:0000256" key="1">
    <source>
        <dbReference type="ARBA" id="ARBA00001823"/>
    </source>
</evidence>
<gene>
    <name evidence="13" type="ORF">PHLGIDRAFT_130221</name>
</gene>
<dbReference type="GO" id="GO:0004020">
    <property type="term" value="F:adenylylsulfate kinase activity"/>
    <property type="evidence" value="ECO:0007669"/>
    <property type="project" value="UniProtKB-EC"/>
</dbReference>
<dbReference type="Pfam" id="PF01583">
    <property type="entry name" value="APS_kinase"/>
    <property type="match status" value="1"/>
</dbReference>
<dbReference type="GO" id="GO:0005524">
    <property type="term" value="F:ATP binding"/>
    <property type="evidence" value="ECO:0007669"/>
    <property type="project" value="UniProtKB-KW"/>
</dbReference>
<keyword evidence="10" id="KW-0198">Cysteine biosynthesis</keyword>
<dbReference type="NCBIfam" id="TIGR00455">
    <property type="entry name" value="apsK"/>
    <property type="match status" value="1"/>
</dbReference>
<accession>A0A0C3S1T6</accession>
<name>A0A0C3S1T6_PHLG1</name>
<comment type="function">
    <text evidence="11">Catalyzes the synthesis of activated sulfate.</text>
</comment>
<protein>
    <recommendedName>
        <fullName evidence="5 11">Adenylyl-sulfate kinase</fullName>
        <ecNumber evidence="4 11">2.7.1.25</ecNumber>
    </recommendedName>
</protein>
<feature type="domain" description="APS kinase" evidence="12">
    <location>
        <begin position="28"/>
        <end position="180"/>
    </location>
</feature>
<comment type="similarity">
    <text evidence="3 11">Belongs to the APS kinase family.</text>
</comment>
<dbReference type="FunFam" id="3.40.50.300:FF:000212">
    <property type="entry name" value="Adenylyl-sulfate kinase"/>
    <property type="match status" value="1"/>
</dbReference>
<dbReference type="GO" id="GO:0019344">
    <property type="term" value="P:cysteine biosynthetic process"/>
    <property type="evidence" value="ECO:0007669"/>
    <property type="project" value="UniProtKB-KW"/>
</dbReference>
<dbReference type="HOGENOM" id="CLU_046932_1_0_1"/>
<dbReference type="UniPathway" id="UPA00140">
    <property type="reaction ID" value="UER00205"/>
</dbReference>
<dbReference type="NCBIfam" id="NF003013">
    <property type="entry name" value="PRK03846.1"/>
    <property type="match status" value="1"/>
</dbReference>
<dbReference type="AlphaFoldDB" id="A0A0C3S1T6"/>
<proteinExistence type="inferred from homology"/>
<evidence type="ECO:0000313" key="14">
    <source>
        <dbReference type="Proteomes" id="UP000053257"/>
    </source>
</evidence>
<evidence type="ECO:0000256" key="8">
    <source>
        <dbReference type="ARBA" id="ARBA00022777"/>
    </source>
</evidence>
<dbReference type="SUPFAM" id="SSF52540">
    <property type="entry name" value="P-loop containing nucleoside triphosphate hydrolases"/>
    <property type="match status" value="1"/>
</dbReference>
<evidence type="ECO:0000256" key="4">
    <source>
        <dbReference type="ARBA" id="ARBA00012121"/>
    </source>
</evidence>
<evidence type="ECO:0000256" key="5">
    <source>
        <dbReference type="ARBA" id="ARBA00018163"/>
    </source>
</evidence>
<evidence type="ECO:0000259" key="12">
    <source>
        <dbReference type="Pfam" id="PF01583"/>
    </source>
</evidence>
<dbReference type="OrthoDB" id="506431at2759"/>
<organism evidence="13 14">
    <name type="scientific">Phlebiopsis gigantea (strain 11061_1 CR5-6)</name>
    <name type="common">White-rot fungus</name>
    <name type="synonym">Peniophora gigantea</name>
    <dbReference type="NCBI Taxonomy" id="745531"/>
    <lineage>
        <taxon>Eukaryota</taxon>
        <taxon>Fungi</taxon>
        <taxon>Dikarya</taxon>
        <taxon>Basidiomycota</taxon>
        <taxon>Agaricomycotina</taxon>
        <taxon>Agaricomycetes</taxon>
        <taxon>Polyporales</taxon>
        <taxon>Phanerochaetaceae</taxon>
        <taxon>Phlebiopsis</taxon>
    </lineage>
</organism>
<keyword evidence="9 11" id="KW-0067">ATP-binding</keyword>
<dbReference type="STRING" id="745531.A0A0C3S1T6"/>
<comment type="catalytic activity">
    <reaction evidence="1 11">
        <text>adenosine 5'-phosphosulfate + ATP = 3'-phosphoadenylyl sulfate + ADP + H(+)</text>
        <dbReference type="Rhea" id="RHEA:24152"/>
        <dbReference type="ChEBI" id="CHEBI:15378"/>
        <dbReference type="ChEBI" id="CHEBI:30616"/>
        <dbReference type="ChEBI" id="CHEBI:58243"/>
        <dbReference type="ChEBI" id="CHEBI:58339"/>
        <dbReference type="ChEBI" id="CHEBI:456216"/>
        <dbReference type="EC" id="2.7.1.25"/>
    </reaction>
</comment>